<gene>
    <name evidence="3" type="ORF">HKW66_Vig0241070</name>
</gene>
<name>A0A8T0JFK6_PHAAN</name>
<dbReference type="Gene3D" id="1.10.8.270">
    <property type="entry name" value="putative rabgap domain of human tbc1 domain family member 14 like domains"/>
    <property type="match status" value="1"/>
</dbReference>
<dbReference type="GO" id="GO:0005096">
    <property type="term" value="F:GTPase activator activity"/>
    <property type="evidence" value="ECO:0007669"/>
    <property type="project" value="UniProtKB-KW"/>
</dbReference>
<evidence type="ECO:0000313" key="4">
    <source>
        <dbReference type="Proteomes" id="UP000743370"/>
    </source>
</evidence>
<organism evidence="3 4">
    <name type="scientific">Phaseolus angularis</name>
    <name type="common">Azuki bean</name>
    <name type="synonym">Vigna angularis</name>
    <dbReference type="NCBI Taxonomy" id="3914"/>
    <lineage>
        <taxon>Eukaryota</taxon>
        <taxon>Viridiplantae</taxon>
        <taxon>Streptophyta</taxon>
        <taxon>Embryophyta</taxon>
        <taxon>Tracheophyta</taxon>
        <taxon>Spermatophyta</taxon>
        <taxon>Magnoliopsida</taxon>
        <taxon>eudicotyledons</taxon>
        <taxon>Gunneridae</taxon>
        <taxon>Pentapetalae</taxon>
        <taxon>rosids</taxon>
        <taxon>fabids</taxon>
        <taxon>Fabales</taxon>
        <taxon>Fabaceae</taxon>
        <taxon>Papilionoideae</taxon>
        <taxon>50 kb inversion clade</taxon>
        <taxon>NPAAA clade</taxon>
        <taxon>indigoferoid/millettioid clade</taxon>
        <taxon>Phaseoleae</taxon>
        <taxon>Vigna</taxon>
    </lineage>
</organism>
<evidence type="ECO:0000259" key="2">
    <source>
        <dbReference type="Pfam" id="PF00566"/>
    </source>
</evidence>
<dbReference type="Pfam" id="PF00566">
    <property type="entry name" value="RabGAP-TBC"/>
    <property type="match status" value="1"/>
</dbReference>
<accession>A0A8T0JFK6</accession>
<comment type="caution">
    <text evidence="3">The sequence shown here is derived from an EMBL/GenBank/DDBJ whole genome shotgun (WGS) entry which is preliminary data.</text>
</comment>
<evidence type="ECO:0000313" key="3">
    <source>
        <dbReference type="EMBL" id="KAG2371986.1"/>
    </source>
</evidence>
<feature type="domain" description="Rab-GAP TBC" evidence="2">
    <location>
        <begin position="14"/>
        <end position="88"/>
    </location>
</feature>
<dbReference type="PANTHER" id="PTHR22957:SF502">
    <property type="entry name" value="SMALL G PROTEIN SIGNALING MODULATOR 2-RELATED"/>
    <property type="match status" value="1"/>
</dbReference>
<dbReference type="InterPro" id="IPR000195">
    <property type="entry name" value="Rab-GAP-TBC_dom"/>
</dbReference>
<reference evidence="3 4" key="1">
    <citation type="submission" date="2020-05" db="EMBL/GenBank/DDBJ databases">
        <title>Vigna angularis (adzuki bean) Var. LongXiaoDou No. 4 denovo assembly.</title>
        <authorList>
            <person name="Xiang H."/>
        </authorList>
    </citation>
    <scope>NUCLEOTIDE SEQUENCE [LARGE SCALE GENOMIC DNA]</scope>
    <source>
        <tissue evidence="3">Leaf</tissue>
    </source>
</reference>
<dbReference type="SUPFAM" id="SSF47923">
    <property type="entry name" value="Ypt/Rab-GAP domain of gyp1p"/>
    <property type="match status" value="1"/>
</dbReference>
<protein>
    <recommendedName>
        <fullName evidence="2">Rab-GAP TBC domain-containing protein</fullName>
    </recommendedName>
</protein>
<dbReference type="PANTHER" id="PTHR22957">
    <property type="entry name" value="TBC1 DOMAIN FAMILY MEMBER GTPASE-ACTIVATING PROTEIN"/>
    <property type="match status" value="1"/>
</dbReference>
<dbReference type="InterPro" id="IPR035969">
    <property type="entry name" value="Rab-GAP_TBC_sf"/>
</dbReference>
<dbReference type="EMBL" id="JABFOF010000011">
    <property type="protein sequence ID" value="KAG2371986.1"/>
    <property type="molecule type" value="Genomic_DNA"/>
</dbReference>
<sequence length="117" mass="13863">MPLESLEQKVYPLHRLKDSQNSGKGKGLLRKAKRFKKFRERKGLIEKDVVRIDRSIPFYEGDDNPNVNILRDILLTYSFYNFDLGYCQTNTCPFEEQVSRERGTWIVVSVPMNRYEQ</sequence>
<dbReference type="Proteomes" id="UP000743370">
    <property type="component" value="Unassembled WGS sequence"/>
</dbReference>
<proteinExistence type="predicted"/>
<keyword evidence="1" id="KW-0343">GTPase activation</keyword>
<evidence type="ECO:0000256" key="1">
    <source>
        <dbReference type="ARBA" id="ARBA00022468"/>
    </source>
</evidence>
<dbReference type="AlphaFoldDB" id="A0A8T0JFK6"/>